<reference evidence="1 2" key="1">
    <citation type="submission" date="2017-07" db="EMBL/GenBank/DDBJ databases">
        <title>Complete genome sequence of Spiroplasma corruscae EC-1 (DSM 19793).</title>
        <authorList>
            <person name="Tsai Y.-M."/>
            <person name="Lo W.-S."/>
            <person name="Kuo C.-H."/>
        </authorList>
    </citation>
    <scope>NUCLEOTIDE SEQUENCE [LARGE SCALE GENOMIC DNA]</scope>
    <source>
        <strain evidence="1 2">EC-1</strain>
    </source>
</reference>
<dbReference type="EMBL" id="CP022535">
    <property type="protein sequence ID" value="ASP28156.1"/>
    <property type="molecule type" value="Genomic_DNA"/>
</dbReference>
<dbReference type="AlphaFoldDB" id="A0A222ENS4"/>
<protein>
    <recommendedName>
        <fullName evidence="3">Lipoprotein</fullName>
    </recommendedName>
</protein>
<dbReference type="Proteomes" id="UP000203229">
    <property type="component" value="Chromosome"/>
</dbReference>
<evidence type="ECO:0000313" key="2">
    <source>
        <dbReference type="Proteomes" id="UP000203229"/>
    </source>
</evidence>
<keyword evidence="2" id="KW-1185">Reference proteome</keyword>
<dbReference type="KEGG" id="scou:SCORR_v1c03820"/>
<accession>A0A222ENS4</accession>
<dbReference type="OrthoDB" id="388278at2"/>
<name>A0A222ENS4_9MOLU</name>
<gene>
    <name evidence="1" type="ORF">SCORR_v1c03820</name>
</gene>
<organism evidence="1 2">
    <name type="scientific">Spiroplasma corruscae</name>
    <dbReference type="NCBI Taxonomy" id="216934"/>
    <lineage>
        <taxon>Bacteria</taxon>
        <taxon>Bacillati</taxon>
        <taxon>Mycoplasmatota</taxon>
        <taxon>Mollicutes</taxon>
        <taxon>Entomoplasmatales</taxon>
        <taxon>Spiroplasmataceae</taxon>
        <taxon>Spiroplasma</taxon>
    </lineage>
</organism>
<sequence>MKKLMNSLLVITILSTPLSTIISCDPSSTEDNNNKNNDDYMTNMQDEMLKGAEFMSRIVLSSRHENLNFNLNEILSMYLTPLPVMLNMPVSYKYNDQNINFLSYISKFRDVMSPSINKINGDNYSGMYASYIMGMYDDNFYNDFVKNEYFEDSFNEKGDTGFNKKDDKNELGILAGLNKKLNLSTDENRRNLSWGIQDTGALTNYLLSKGYDGAYPSGTSGISNTYSSANVTTGGTNSSGYSFYNSVLSTGKPNRVSISDYSKKTVNDKSKGFSFEPMKKTESTNILEDYSSKLNNMNFNGVGSLLTNTAGSLNLNGYINSFSSLKDSIGESDFGVDVLLQVANIITPLLADNSEKVNLLMQSTGFSLLYNVQNVINTIQNNTKLCTYLKGKGFNEDILNNKLDKKEIVNPISQYMKPDASKVRVSRFYNKENGDKNDPISTMKMTESFLRELKKCHENLDDNEKIFFTKSLFINPNSPFYESYKSIISNSLIGGIEVEGWTNLIGNDGSSGMNLLSLVADSYKELSKNETKDLILEIEKEYSGKTLKSITRSEKLKLFKKLGYDISSKKYTEDSFLSNYYKFMTDKKISGVNELNGFFDKLRDGVNNSMKNVHEKALQYIYDDKYWNTQDKKINVTDPSELNGEISFVLDYSGNGDKESNADQQTEKVNVPKNFNPYQTLVNYQDNYAKSESLKSKIDLTRISGVVLGKEQLNLSDEELISYDGKGVKYDKVNHKYKIIWKNVSNDVNKPYWVITGIQSFNSDNEEFYNIY</sequence>
<dbReference type="RefSeq" id="WP_094048637.1">
    <property type="nucleotide sequence ID" value="NZ_CP022535.1"/>
</dbReference>
<evidence type="ECO:0000313" key="1">
    <source>
        <dbReference type="EMBL" id="ASP28156.1"/>
    </source>
</evidence>
<proteinExistence type="predicted"/>
<evidence type="ECO:0008006" key="3">
    <source>
        <dbReference type="Google" id="ProtNLM"/>
    </source>
</evidence>
<dbReference type="PROSITE" id="PS51257">
    <property type="entry name" value="PROKAR_LIPOPROTEIN"/>
    <property type="match status" value="1"/>
</dbReference>